<evidence type="ECO:0000256" key="2">
    <source>
        <dbReference type="ARBA" id="ARBA00022801"/>
    </source>
</evidence>
<reference evidence="5 6" key="1">
    <citation type="journal article" date="2017" name="Front. Microbiol.">
        <title>Comparative Genomic Analysis of the Class Epsilonproteobacteria and Proposed Reclassification to Epsilonbacteraeota (phyl. nov.).</title>
        <authorList>
            <person name="Waite D.W."/>
            <person name="Vanwonterghem I."/>
            <person name="Rinke C."/>
            <person name="Parks D.H."/>
            <person name="Zhang Y."/>
            <person name="Takai K."/>
            <person name="Sievert S.M."/>
            <person name="Simon J."/>
            <person name="Campbell B.J."/>
            <person name="Hanson T.E."/>
            <person name="Woyke T."/>
            <person name="Klotz M.G."/>
            <person name="Hugenholtz P."/>
        </authorList>
    </citation>
    <scope>NUCLEOTIDE SEQUENCE [LARGE SCALE GENOMIC DNA]</scope>
    <source>
        <strain evidence="5">UBA11420</strain>
    </source>
</reference>
<comment type="caution">
    <text evidence="5">The sequence shown here is derived from an EMBL/GenBank/DDBJ whole genome shotgun (WGS) entry which is preliminary data.</text>
</comment>
<dbReference type="Pfam" id="PF03061">
    <property type="entry name" value="4HBT"/>
    <property type="match status" value="1"/>
</dbReference>
<dbReference type="SUPFAM" id="SSF54637">
    <property type="entry name" value="Thioesterase/thiol ester dehydrase-isomerase"/>
    <property type="match status" value="1"/>
</dbReference>
<feature type="domain" description="HotDog ACOT-type" evidence="4">
    <location>
        <begin position="3"/>
        <end position="117"/>
    </location>
</feature>
<dbReference type="Proteomes" id="UP000231638">
    <property type="component" value="Unassembled WGS sequence"/>
</dbReference>
<accession>A0A2D3W9C9</accession>
<evidence type="ECO:0000256" key="1">
    <source>
        <dbReference type="ARBA" id="ARBA00010458"/>
    </source>
</evidence>
<dbReference type="PANTHER" id="PTHR11049:SF5">
    <property type="entry name" value="ACYL-COA THIOESTER HYDROLASE YCIA"/>
    <property type="match status" value="1"/>
</dbReference>
<dbReference type="RefSeq" id="WP_039673364.1">
    <property type="nucleotide sequence ID" value="NZ_AP014724.1"/>
</dbReference>
<protein>
    <submittedName>
        <fullName evidence="5">Acyl-CoA thioesterase</fullName>
    </submittedName>
</protein>
<dbReference type="GO" id="GO:0006637">
    <property type="term" value="P:acyl-CoA metabolic process"/>
    <property type="evidence" value="ECO:0007669"/>
    <property type="project" value="TreeGrafter"/>
</dbReference>
<evidence type="ECO:0000256" key="3">
    <source>
        <dbReference type="PROSITE-ProRule" id="PRU01106"/>
    </source>
</evidence>
<name>A0A2D3W9C9_9BACT</name>
<sequence length="138" mass="14984">MYNMGEPRIKIVAMPKDTNPAGNIFGGWIMSQIDIAGSLAARDLNVSRVVTVAVNSLEFKEAVKVGDILSCYAKIIRVGTTSITTQVEVNSERSIEGTRRCLHVTSAVITYVNVDNEGNKKPIPHTANELLALGIEQK</sequence>
<dbReference type="Gene3D" id="3.10.129.10">
    <property type="entry name" value="Hotdog Thioesterase"/>
    <property type="match status" value="1"/>
</dbReference>
<dbReference type="AlphaFoldDB" id="A0A2D3W9C9"/>
<evidence type="ECO:0000313" key="6">
    <source>
        <dbReference type="Proteomes" id="UP000231638"/>
    </source>
</evidence>
<proteinExistence type="inferred from homology"/>
<dbReference type="GO" id="GO:0005829">
    <property type="term" value="C:cytosol"/>
    <property type="evidence" value="ECO:0007669"/>
    <property type="project" value="TreeGrafter"/>
</dbReference>
<keyword evidence="2 3" id="KW-0378">Hydrolase</keyword>
<evidence type="ECO:0000259" key="4">
    <source>
        <dbReference type="PROSITE" id="PS51770"/>
    </source>
</evidence>
<dbReference type="InterPro" id="IPR006683">
    <property type="entry name" value="Thioestr_dom"/>
</dbReference>
<dbReference type="InterPro" id="IPR040170">
    <property type="entry name" value="Cytosol_ACT"/>
</dbReference>
<comment type="similarity">
    <text evidence="1">Belongs to the acyl coenzyme A hydrolase family.</text>
</comment>
<dbReference type="InterPro" id="IPR029069">
    <property type="entry name" value="HotDog_dom_sf"/>
</dbReference>
<evidence type="ECO:0000313" key="5">
    <source>
        <dbReference type="EMBL" id="DAB35700.1"/>
    </source>
</evidence>
<dbReference type="EMBL" id="DLUG01000225">
    <property type="protein sequence ID" value="DAB35700.1"/>
    <property type="molecule type" value="Genomic_DNA"/>
</dbReference>
<dbReference type="InterPro" id="IPR033120">
    <property type="entry name" value="HOTDOG_ACOT"/>
</dbReference>
<gene>
    <name evidence="5" type="ORF">CFH80_08810</name>
</gene>
<dbReference type="STRING" id="366522.GCA_001548055_00540"/>
<dbReference type="PROSITE" id="PS51770">
    <property type="entry name" value="HOTDOG_ACOT"/>
    <property type="match status" value="1"/>
</dbReference>
<dbReference type="CDD" id="cd03442">
    <property type="entry name" value="BFIT_BACH"/>
    <property type="match status" value="1"/>
</dbReference>
<dbReference type="GO" id="GO:0052816">
    <property type="term" value="F:long-chain fatty acyl-CoA hydrolase activity"/>
    <property type="evidence" value="ECO:0007669"/>
    <property type="project" value="TreeGrafter"/>
</dbReference>
<organism evidence="5 6">
    <name type="scientific">Sulfurospirillum cavolei</name>
    <dbReference type="NCBI Taxonomy" id="366522"/>
    <lineage>
        <taxon>Bacteria</taxon>
        <taxon>Pseudomonadati</taxon>
        <taxon>Campylobacterota</taxon>
        <taxon>Epsilonproteobacteria</taxon>
        <taxon>Campylobacterales</taxon>
        <taxon>Sulfurospirillaceae</taxon>
        <taxon>Sulfurospirillum</taxon>
    </lineage>
</organism>
<dbReference type="PANTHER" id="PTHR11049">
    <property type="entry name" value="ACYL COENZYME A THIOESTER HYDROLASE"/>
    <property type="match status" value="1"/>
</dbReference>
<dbReference type="GO" id="GO:0009062">
    <property type="term" value="P:fatty acid catabolic process"/>
    <property type="evidence" value="ECO:0007669"/>
    <property type="project" value="TreeGrafter"/>
</dbReference>